<organism evidence="9 10">
    <name type="scientific">Priestia veravalensis</name>
    <dbReference type="NCBI Taxonomy" id="1414648"/>
    <lineage>
        <taxon>Bacteria</taxon>
        <taxon>Bacillati</taxon>
        <taxon>Bacillota</taxon>
        <taxon>Bacilli</taxon>
        <taxon>Bacillales</taxon>
        <taxon>Bacillaceae</taxon>
        <taxon>Priestia</taxon>
    </lineage>
</organism>
<dbReference type="SMART" id="SM00448">
    <property type="entry name" value="REC"/>
    <property type="match status" value="1"/>
</dbReference>
<evidence type="ECO:0000256" key="6">
    <source>
        <dbReference type="PROSITE-ProRule" id="PRU00169"/>
    </source>
</evidence>
<dbReference type="CDD" id="cd06170">
    <property type="entry name" value="LuxR_C_like"/>
    <property type="match status" value="1"/>
</dbReference>
<dbReference type="SMART" id="SM00421">
    <property type="entry name" value="HTH_LUXR"/>
    <property type="match status" value="1"/>
</dbReference>
<keyword evidence="2 6" id="KW-0597">Phosphoprotein</keyword>
<dbReference type="InterPro" id="IPR000792">
    <property type="entry name" value="Tscrpt_reg_LuxR_C"/>
</dbReference>
<evidence type="ECO:0000313" key="10">
    <source>
        <dbReference type="Proteomes" id="UP000053681"/>
    </source>
</evidence>
<dbReference type="InterPro" id="IPR011006">
    <property type="entry name" value="CheY-like_superfamily"/>
</dbReference>
<dbReference type="SUPFAM" id="SSF52172">
    <property type="entry name" value="CheY-like"/>
    <property type="match status" value="1"/>
</dbReference>
<dbReference type="GO" id="GO:0006355">
    <property type="term" value="P:regulation of DNA-templated transcription"/>
    <property type="evidence" value="ECO:0007669"/>
    <property type="project" value="InterPro"/>
</dbReference>
<evidence type="ECO:0000256" key="5">
    <source>
        <dbReference type="ARBA" id="ARBA00023163"/>
    </source>
</evidence>
<dbReference type="EMBL" id="LNQP01000030">
    <property type="protein sequence ID" value="KSU88034.1"/>
    <property type="molecule type" value="Genomic_DNA"/>
</dbReference>
<dbReference type="CDD" id="cd17535">
    <property type="entry name" value="REC_NarL-like"/>
    <property type="match status" value="1"/>
</dbReference>
<dbReference type="PROSITE" id="PS50043">
    <property type="entry name" value="HTH_LUXR_2"/>
    <property type="match status" value="1"/>
</dbReference>
<keyword evidence="10" id="KW-1185">Reference proteome</keyword>
<dbReference type="PRINTS" id="PR00038">
    <property type="entry name" value="HTHLUXR"/>
</dbReference>
<dbReference type="InterPro" id="IPR039420">
    <property type="entry name" value="WalR-like"/>
</dbReference>
<evidence type="ECO:0000259" key="7">
    <source>
        <dbReference type="PROSITE" id="PS50043"/>
    </source>
</evidence>
<evidence type="ECO:0000256" key="2">
    <source>
        <dbReference type="ARBA" id="ARBA00022553"/>
    </source>
</evidence>
<dbReference type="PANTHER" id="PTHR43214:SF40">
    <property type="entry name" value="TRANSCRIPTIONAL REGULATORY PROTEIN LNRK"/>
    <property type="match status" value="1"/>
</dbReference>
<dbReference type="PANTHER" id="PTHR43214">
    <property type="entry name" value="TWO-COMPONENT RESPONSE REGULATOR"/>
    <property type="match status" value="1"/>
</dbReference>
<feature type="domain" description="Response regulatory" evidence="8">
    <location>
        <begin position="3"/>
        <end position="119"/>
    </location>
</feature>
<sequence>MIHILLVEDQSIVRSGIKMMIEQDAALCVRAEASNGKEALEQLERHMIDLVIMDVSMPIMNGIESTQKIKAQWPTIRVLMLTTFNDKEYAMQALQYGANGFMLKTADPEHLIQSIHSCMNGGLSIHDHVTAKIMPRLLRKEAADPIQIELTKRERELVKLVGEGKTNKEIAAELYLSIGTVKNHLTQILHKLELRDRTQLAIYAVKNHLA</sequence>
<dbReference type="RefSeq" id="WP_062686758.1">
    <property type="nucleotide sequence ID" value="NZ_KQ758646.1"/>
</dbReference>
<gene>
    <name evidence="9" type="ORF">AS180_10020</name>
</gene>
<comment type="caution">
    <text evidence="9">The sequence shown here is derived from an EMBL/GenBank/DDBJ whole genome shotgun (WGS) entry which is preliminary data.</text>
</comment>
<dbReference type="GO" id="GO:0000160">
    <property type="term" value="P:phosphorelay signal transduction system"/>
    <property type="evidence" value="ECO:0007669"/>
    <property type="project" value="InterPro"/>
</dbReference>
<dbReference type="Gene3D" id="3.40.50.2300">
    <property type="match status" value="1"/>
</dbReference>
<dbReference type="Pfam" id="PF00196">
    <property type="entry name" value="GerE"/>
    <property type="match status" value="1"/>
</dbReference>
<keyword evidence="3" id="KW-0805">Transcription regulation</keyword>
<feature type="domain" description="HTH luxR-type" evidence="7">
    <location>
        <begin position="143"/>
        <end position="208"/>
    </location>
</feature>
<dbReference type="SUPFAM" id="SSF46894">
    <property type="entry name" value="C-terminal effector domain of the bipartite response regulators"/>
    <property type="match status" value="1"/>
</dbReference>
<name>A0A0V8JLV8_9BACI</name>
<accession>A0A0V8JLV8</accession>
<comment type="subcellular location">
    <subcellularLocation>
        <location evidence="1">Cytoplasm</location>
    </subcellularLocation>
</comment>
<evidence type="ECO:0000256" key="1">
    <source>
        <dbReference type="ARBA" id="ARBA00004496"/>
    </source>
</evidence>
<dbReference type="InterPro" id="IPR001789">
    <property type="entry name" value="Sig_transdc_resp-reg_receiver"/>
</dbReference>
<dbReference type="AlphaFoldDB" id="A0A0V8JLV8"/>
<evidence type="ECO:0000313" key="9">
    <source>
        <dbReference type="EMBL" id="KSU88034.1"/>
    </source>
</evidence>
<dbReference type="Proteomes" id="UP000053681">
    <property type="component" value="Unassembled WGS sequence"/>
</dbReference>
<keyword evidence="4" id="KW-0238">DNA-binding</keyword>
<keyword evidence="5" id="KW-0804">Transcription</keyword>
<dbReference type="GO" id="GO:0005737">
    <property type="term" value="C:cytoplasm"/>
    <property type="evidence" value="ECO:0007669"/>
    <property type="project" value="UniProtKB-SubCell"/>
</dbReference>
<dbReference type="InterPro" id="IPR016032">
    <property type="entry name" value="Sig_transdc_resp-reg_C-effctor"/>
</dbReference>
<protein>
    <submittedName>
        <fullName evidence="9">LuxR family transcriptional regulator</fullName>
    </submittedName>
</protein>
<dbReference type="GO" id="GO:0003677">
    <property type="term" value="F:DNA binding"/>
    <property type="evidence" value="ECO:0007669"/>
    <property type="project" value="UniProtKB-KW"/>
</dbReference>
<proteinExistence type="predicted"/>
<evidence type="ECO:0000259" key="8">
    <source>
        <dbReference type="PROSITE" id="PS50110"/>
    </source>
</evidence>
<reference evidence="9 10" key="1">
    <citation type="submission" date="2015-11" db="EMBL/GenBank/DDBJ databases">
        <title>Bacillus caseinolyticus sp nov.</title>
        <authorList>
            <person name="Dastager S.G."/>
            <person name="Mawlankar R."/>
        </authorList>
    </citation>
    <scope>NUCLEOTIDE SEQUENCE [LARGE SCALE GENOMIC DNA]</scope>
    <source>
        <strain evidence="9 10">SGD-V-76</strain>
    </source>
</reference>
<evidence type="ECO:0000256" key="4">
    <source>
        <dbReference type="ARBA" id="ARBA00023125"/>
    </source>
</evidence>
<dbReference type="Pfam" id="PF00072">
    <property type="entry name" value="Response_reg"/>
    <property type="match status" value="1"/>
</dbReference>
<feature type="modified residue" description="4-aspartylphosphate" evidence="6">
    <location>
        <position position="54"/>
    </location>
</feature>
<dbReference type="InterPro" id="IPR058245">
    <property type="entry name" value="NreC/VraR/RcsB-like_REC"/>
</dbReference>
<dbReference type="PROSITE" id="PS50110">
    <property type="entry name" value="RESPONSE_REGULATORY"/>
    <property type="match status" value="1"/>
</dbReference>
<evidence type="ECO:0000256" key="3">
    <source>
        <dbReference type="ARBA" id="ARBA00023015"/>
    </source>
</evidence>